<dbReference type="InterPro" id="IPR001466">
    <property type="entry name" value="Beta-lactam-related"/>
</dbReference>
<dbReference type="Pfam" id="PF00144">
    <property type="entry name" value="Beta-lactamase"/>
    <property type="match status" value="1"/>
</dbReference>
<evidence type="ECO:0000256" key="2">
    <source>
        <dbReference type="ARBA" id="ARBA00023136"/>
    </source>
</evidence>
<evidence type="ECO:0000256" key="1">
    <source>
        <dbReference type="ARBA" id="ARBA00004370"/>
    </source>
</evidence>
<keyword evidence="6" id="KW-1185">Reference proteome</keyword>
<name>A0ABT5HSS4_9CAUL</name>
<sequence>MMTMTRRWHLKGWLAAAGMAATPVFAAAPFNGTWSGTLIAGATRLILRLVIDDTTATLFSVSQGNGRIPASSMAIEGRTITLTFTAIKATFEGTLSDNDHIEGTFFQGAPLPLRFNRGDVPEPVAEPTFPALTPEILNDKRMAAYTPAMGAGWSKGTYSGLFVKGARSSDDEIAAQPEDQWHWGSITKSMTATLCARMVEAGVIDWQTTVGKVLGAKTAGPYAQATLVHLLSHRAGLQPNLDLMNAVFYSRDPLPDARDERRKWALAALKQKPVGPVGKQNVYSNNGYIVAGAMLETLTGKAWEALMQQEVFTPLAIENAGFGAPGRPGQIDQPLGHAVQGHNRKPMPVGPKSANDNPVALGPAGRVHMPIASMLTYLRAHRDRPATFLRAESWAALHTPHFGDDYALGWVVRPDGSLWHNGSNTMWYAEVLVDVKTGTVACATANDFAPDTQKAVGEVLMSARAAALADVV</sequence>
<dbReference type="SUPFAM" id="SSF56601">
    <property type="entry name" value="beta-lactamase/transpeptidase-like"/>
    <property type="match status" value="1"/>
</dbReference>
<keyword evidence="2" id="KW-0472">Membrane</keyword>
<evidence type="ECO:0000313" key="6">
    <source>
        <dbReference type="Proteomes" id="UP001214854"/>
    </source>
</evidence>
<evidence type="ECO:0000313" key="5">
    <source>
        <dbReference type="EMBL" id="MDC7683110.1"/>
    </source>
</evidence>
<gene>
    <name evidence="5" type="ORF">PQU92_07465</name>
</gene>
<accession>A0ABT5HSS4</accession>
<organism evidence="5 6">
    <name type="scientific">Asticcacaulis aquaticus</name>
    <dbReference type="NCBI Taxonomy" id="2984212"/>
    <lineage>
        <taxon>Bacteria</taxon>
        <taxon>Pseudomonadati</taxon>
        <taxon>Pseudomonadota</taxon>
        <taxon>Alphaproteobacteria</taxon>
        <taxon>Caulobacterales</taxon>
        <taxon>Caulobacteraceae</taxon>
        <taxon>Asticcacaulis</taxon>
    </lineage>
</organism>
<feature type="domain" description="Beta-lactamase-related" evidence="4">
    <location>
        <begin position="166"/>
        <end position="453"/>
    </location>
</feature>
<dbReference type="InterPro" id="IPR012338">
    <property type="entry name" value="Beta-lactam/transpept-like"/>
</dbReference>
<dbReference type="PANTHER" id="PTHR46825">
    <property type="entry name" value="D-ALANYL-D-ALANINE-CARBOXYPEPTIDASE/ENDOPEPTIDASE AMPH"/>
    <property type="match status" value="1"/>
</dbReference>
<evidence type="ECO:0000259" key="4">
    <source>
        <dbReference type="Pfam" id="PF00144"/>
    </source>
</evidence>
<evidence type="ECO:0000256" key="3">
    <source>
        <dbReference type="SAM" id="SignalP"/>
    </source>
</evidence>
<reference evidence="5 6" key="1">
    <citation type="submission" date="2023-01" db="EMBL/GenBank/DDBJ databases">
        <title>Novel species of the genus Asticcacaulis isolated from rivers.</title>
        <authorList>
            <person name="Lu H."/>
        </authorList>
    </citation>
    <scope>NUCLEOTIDE SEQUENCE [LARGE SCALE GENOMIC DNA]</scope>
    <source>
        <strain evidence="5 6">BYS171W</strain>
    </source>
</reference>
<dbReference type="InterPro" id="IPR050491">
    <property type="entry name" value="AmpC-like"/>
</dbReference>
<keyword evidence="5" id="KW-0378">Hydrolase</keyword>
<feature type="chain" id="PRO_5046075858" evidence="3">
    <location>
        <begin position="27"/>
        <end position="472"/>
    </location>
</feature>
<dbReference type="RefSeq" id="WP_272747586.1">
    <property type="nucleotide sequence ID" value="NZ_JAQQKX010000004.1"/>
</dbReference>
<feature type="signal peptide" evidence="3">
    <location>
        <begin position="1"/>
        <end position="26"/>
    </location>
</feature>
<dbReference type="Proteomes" id="UP001214854">
    <property type="component" value="Unassembled WGS sequence"/>
</dbReference>
<comment type="subcellular location">
    <subcellularLocation>
        <location evidence="1">Membrane</location>
    </subcellularLocation>
</comment>
<dbReference type="GO" id="GO:0016787">
    <property type="term" value="F:hydrolase activity"/>
    <property type="evidence" value="ECO:0007669"/>
    <property type="project" value="UniProtKB-KW"/>
</dbReference>
<dbReference type="PANTHER" id="PTHR46825:SF11">
    <property type="entry name" value="PENICILLIN-BINDING PROTEIN 4"/>
    <property type="match status" value="1"/>
</dbReference>
<keyword evidence="3" id="KW-0732">Signal</keyword>
<dbReference type="EMBL" id="JAQQKX010000004">
    <property type="protein sequence ID" value="MDC7683110.1"/>
    <property type="molecule type" value="Genomic_DNA"/>
</dbReference>
<comment type="caution">
    <text evidence="5">The sequence shown here is derived from an EMBL/GenBank/DDBJ whole genome shotgun (WGS) entry which is preliminary data.</text>
</comment>
<protein>
    <submittedName>
        <fullName evidence="5">Serine hydrolase</fullName>
    </submittedName>
</protein>
<proteinExistence type="predicted"/>
<dbReference type="Gene3D" id="3.40.710.10">
    <property type="entry name" value="DD-peptidase/beta-lactamase superfamily"/>
    <property type="match status" value="1"/>
</dbReference>